<sequence length="197" mass="20967">MAQQLQPAIDQALGDLTNFSNADHHASVLNVFAGLPADNPQHVPAEEAMNAKARAIKLATFVAHGDIPAPGNAAFMQMLQAMEQHLTQTMNGIGDDLRQEIRRTSRSALKAINGSRSDGAFMEYEVIPFVNGNMPPGNLPALTNLAAIAALTVAQAVDYLHGYGTMNLNGLETAAKKRQKVAELIGVSADAVRIHFG</sequence>
<gene>
    <name evidence="3" type="ORF">HGRIS_011527</name>
</gene>
<feature type="domain" description="Mug135-like C-terminal" evidence="2">
    <location>
        <begin position="112"/>
        <end position="187"/>
    </location>
</feature>
<evidence type="ECO:0000256" key="1">
    <source>
        <dbReference type="ARBA" id="ARBA00005788"/>
    </source>
</evidence>
<protein>
    <recommendedName>
        <fullName evidence="2">Mug135-like C-terminal domain-containing protein</fullName>
    </recommendedName>
</protein>
<dbReference type="Pfam" id="PF08593">
    <property type="entry name" value="Mug135_C"/>
    <property type="match status" value="1"/>
</dbReference>
<reference evidence="4" key="1">
    <citation type="submission" date="2024-06" db="EMBL/GenBank/DDBJ databases">
        <title>Multi-omics analyses provide insights into the biosynthesis of the anticancer antibiotic pleurotin in Hohenbuehelia grisea.</title>
        <authorList>
            <person name="Weaver J.A."/>
            <person name="Alberti F."/>
        </authorList>
    </citation>
    <scope>NUCLEOTIDE SEQUENCE [LARGE SCALE GENOMIC DNA]</scope>
    <source>
        <strain evidence="4">T-177</strain>
    </source>
</reference>
<dbReference type="InterPro" id="IPR013902">
    <property type="entry name" value="Mug135-like_C"/>
</dbReference>
<comment type="caution">
    <text evidence="3">The sequence shown here is derived from an EMBL/GenBank/DDBJ whole genome shotgun (WGS) entry which is preliminary data.</text>
</comment>
<organism evidence="3 4">
    <name type="scientific">Hohenbuehelia grisea</name>
    <dbReference type="NCBI Taxonomy" id="104357"/>
    <lineage>
        <taxon>Eukaryota</taxon>
        <taxon>Fungi</taxon>
        <taxon>Dikarya</taxon>
        <taxon>Basidiomycota</taxon>
        <taxon>Agaricomycotina</taxon>
        <taxon>Agaricomycetes</taxon>
        <taxon>Agaricomycetidae</taxon>
        <taxon>Agaricales</taxon>
        <taxon>Pleurotineae</taxon>
        <taxon>Pleurotaceae</taxon>
        <taxon>Hohenbuehelia</taxon>
    </lineage>
</organism>
<evidence type="ECO:0000259" key="2">
    <source>
        <dbReference type="Pfam" id="PF08593"/>
    </source>
</evidence>
<accession>A0ABR3JVC4</accession>
<dbReference type="EMBL" id="JASNQZ010000002">
    <property type="protein sequence ID" value="KAL0959854.1"/>
    <property type="molecule type" value="Genomic_DNA"/>
</dbReference>
<keyword evidence="4" id="KW-1185">Reference proteome</keyword>
<evidence type="ECO:0000313" key="4">
    <source>
        <dbReference type="Proteomes" id="UP001556367"/>
    </source>
</evidence>
<dbReference type="Proteomes" id="UP001556367">
    <property type="component" value="Unassembled WGS sequence"/>
</dbReference>
<name>A0ABR3JVC4_9AGAR</name>
<evidence type="ECO:0000313" key="3">
    <source>
        <dbReference type="EMBL" id="KAL0959854.1"/>
    </source>
</evidence>
<comment type="similarity">
    <text evidence="1">Belongs to the UPF0612 family.</text>
</comment>
<proteinExistence type="inferred from homology"/>